<evidence type="ECO:0000259" key="8">
    <source>
        <dbReference type="Pfam" id="PF13839"/>
    </source>
</evidence>
<feature type="domain" description="Trichome birefringence-like N-terminal" evidence="9">
    <location>
        <begin position="87"/>
        <end position="139"/>
    </location>
</feature>
<feature type="domain" description="Trichome birefringence-like C-terminal" evidence="8">
    <location>
        <begin position="140"/>
        <end position="428"/>
    </location>
</feature>
<organism evidence="10 11">
    <name type="scientific">Dillenia turbinata</name>
    <dbReference type="NCBI Taxonomy" id="194707"/>
    <lineage>
        <taxon>Eukaryota</taxon>
        <taxon>Viridiplantae</taxon>
        <taxon>Streptophyta</taxon>
        <taxon>Embryophyta</taxon>
        <taxon>Tracheophyta</taxon>
        <taxon>Spermatophyta</taxon>
        <taxon>Magnoliopsida</taxon>
        <taxon>eudicotyledons</taxon>
        <taxon>Gunneridae</taxon>
        <taxon>Pentapetalae</taxon>
        <taxon>Dilleniales</taxon>
        <taxon>Dilleniaceae</taxon>
        <taxon>Dillenia</taxon>
    </lineage>
</organism>
<dbReference type="InterPro" id="IPR026057">
    <property type="entry name" value="TBL_C"/>
</dbReference>
<evidence type="ECO:0000256" key="7">
    <source>
        <dbReference type="SAM" id="Phobius"/>
    </source>
</evidence>
<proteinExistence type="inferred from homology"/>
<keyword evidence="5 7" id="KW-1133">Transmembrane helix</keyword>
<evidence type="ECO:0000256" key="3">
    <source>
        <dbReference type="ARBA" id="ARBA00022692"/>
    </source>
</evidence>
<dbReference type="PANTHER" id="PTHR32285">
    <property type="entry name" value="PROTEIN TRICHOME BIREFRINGENCE-LIKE 9-RELATED"/>
    <property type="match status" value="1"/>
</dbReference>
<dbReference type="Pfam" id="PF14416">
    <property type="entry name" value="PMR5N"/>
    <property type="match status" value="1"/>
</dbReference>
<dbReference type="Proteomes" id="UP001370490">
    <property type="component" value="Unassembled WGS sequence"/>
</dbReference>
<evidence type="ECO:0000256" key="2">
    <source>
        <dbReference type="ARBA" id="ARBA00007727"/>
    </source>
</evidence>
<sequence>MSHFEVLFRRIKKLNPLEPSLSILGFFLVSLCLILCFFYFDFRVVSTKGYENNSTHGVSWLGVDDSSAKSTKIVDQRLGFLEEGGDECDVFDGNWVWDESYPLYESKDCAFMDEGFRCSENGRPDRFYTKWRWQPKTCDLPKFDAKMMLERLRNHRLVFVGDSIGRNQWESLLCMLSSAVSSKSSIYEVNGNPITKHTGFLIFKFRDYNCTVEYYRAPFLVLQSRPPTGSPSNVKTTIKLDQMDWSSYQWKDADILVFNTGHWWNYEKTIRGGCYFQEGEDIKMEMSVDDAYRKSIETVVKWIDSQVNVSKTHVFFRTYAPVHFRGGDWKTGGTCHLERLPELGSQPFIPETWPQYKIVMDVISDWANKLLGAKLDLLNITYMTSHRKDGHSSLYYLGPGEPAPLHRQDCSHWCLPGIPDAWNELLYALFLKWDSIRSHNSVKPLEAQV</sequence>
<dbReference type="AlphaFoldDB" id="A0AAN8VV48"/>
<keyword evidence="4" id="KW-0735">Signal-anchor</keyword>
<keyword evidence="3 7" id="KW-0812">Transmembrane</keyword>
<comment type="similarity">
    <text evidence="2">Belongs to the PC-esterase family. TBL subfamily.</text>
</comment>
<dbReference type="GO" id="GO:0005794">
    <property type="term" value="C:Golgi apparatus"/>
    <property type="evidence" value="ECO:0007669"/>
    <property type="project" value="TreeGrafter"/>
</dbReference>
<reference evidence="10 11" key="1">
    <citation type="submission" date="2023-12" db="EMBL/GenBank/DDBJ databases">
        <title>A high-quality genome assembly for Dillenia turbinata (Dilleniales).</title>
        <authorList>
            <person name="Chanderbali A."/>
        </authorList>
    </citation>
    <scope>NUCLEOTIDE SEQUENCE [LARGE SCALE GENOMIC DNA]</scope>
    <source>
        <strain evidence="10">LSX21</strain>
        <tissue evidence="10">Leaf</tissue>
    </source>
</reference>
<dbReference type="PANTHER" id="PTHR32285:SF213">
    <property type="entry name" value="PROTEIN TRICHOME BIREFRINGENCE-LIKE 11"/>
    <property type="match status" value="1"/>
</dbReference>
<comment type="caution">
    <text evidence="10">The sequence shown here is derived from an EMBL/GenBank/DDBJ whole genome shotgun (WGS) entry which is preliminary data.</text>
</comment>
<accession>A0AAN8VV48</accession>
<name>A0AAN8VV48_9MAGN</name>
<comment type="subcellular location">
    <subcellularLocation>
        <location evidence="1">Membrane</location>
        <topology evidence="1">Single-pass membrane protein</topology>
    </subcellularLocation>
</comment>
<dbReference type="EMBL" id="JBAMMX010000005">
    <property type="protein sequence ID" value="KAK6940835.1"/>
    <property type="molecule type" value="Genomic_DNA"/>
</dbReference>
<dbReference type="InterPro" id="IPR025846">
    <property type="entry name" value="TBL_N"/>
</dbReference>
<evidence type="ECO:0000256" key="5">
    <source>
        <dbReference type="ARBA" id="ARBA00022989"/>
    </source>
</evidence>
<dbReference type="InterPro" id="IPR029962">
    <property type="entry name" value="TBL"/>
</dbReference>
<evidence type="ECO:0000256" key="4">
    <source>
        <dbReference type="ARBA" id="ARBA00022968"/>
    </source>
</evidence>
<gene>
    <name evidence="10" type="ORF">RJ641_030366</name>
</gene>
<evidence type="ECO:0000259" key="9">
    <source>
        <dbReference type="Pfam" id="PF14416"/>
    </source>
</evidence>
<evidence type="ECO:0000256" key="1">
    <source>
        <dbReference type="ARBA" id="ARBA00004167"/>
    </source>
</evidence>
<feature type="transmembrane region" description="Helical" evidence="7">
    <location>
        <begin position="21"/>
        <end position="40"/>
    </location>
</feature>
<keyword evidence="11" id="KW-1185">Reference proteome</keyword>
<dbReference type="GO" id="GO:0016413">
    <property type="term" value="F:O-acetyltransferase activity"/>
    <property type="evidence" value="ECO:0007669"/>
    <property type="project" value="InterPro"/>
</dbReference>
<protein>
    <submittedName>
        <fullName evidence="10">PC-Esterase</fullName>
    </submittedName>
</protein>
<dbReference type="Pfam" id="PF13839">
    <property type="entry name" value="PC-Esterase"/>
    <property type="match status" value="1"/>
</dbReference>
<evidence type="ECO:0000313" key="11">
    <source>
        <dbReference type="Proteomes" id="UP001370490"/>
    </source>
</evidence>
<evidence type="ECO:0000313" key="10">
    <source>
        <dbReference type="EMBL" id="KAK6940835.1"/>
    </source>
</evidence>
<evidence type="ECO:0000256" key="6">
    <source>
        <dbReference type="ARBA" id="ARBA00023136"/>
    </source>
</evidence>
<dbReference type="GO" id="GO:0016020">
    <property type="term" value="C:membrane"/>
    <property type="evidence" value="ECO:0007669"/>
    <property type="project" value="UniProtKB-SubCell"/>
</dbReference>
<keyword evidence="6 7" id="KW-0472">Membrane</keyword>